<dbReference type="Proteomes" id="UP001597085">
    <property type="component" value="Unassembled WGS sequence"/>
</dbReference>
<feature type="domain" description="Inner membrane protein YgaP-like transmembrane" evidence="2">
    <location>
        <begin position="1"/>
        <end position="71"/>
    </location>
</feature>
<dbReference type="Pfam" id="PF11127">
    <property type="entry name" value="YgaP-like_TM"/>
    <property type="match status" value="1"/>
</dbReference>
<gene>
    <name evidence="3" type="ORF">ACFSBX_13980</name>
</gene>
<reference evidence="3 4" key="1">
    <citation type="journal article" date="2019" name="Int. J. Syst. Evol. Microbiol.">
        <title>The Global Catalogue of Microorganisms (GCM) 10K type strain sequencing project: providing services to taxonomists for standard genome sequencing and annotation.</title>
        <authorList>
            <consortium name="The Broad Institute Genomics Platform"/>
            <consortium name="The Broad Institute Genome Sequencing Center for Infectious Disease"/>
            <person name="Wu L."/>
            <person name="Ma J."/>
        </authorList>
    </citation>
    <scope>NUCLEOTIDE SEQUENCE [LARGE SCALE GENOMIC DNA]</scope>
    <source>
        <strain evidence="3 4">CGMCC 1.12121</strain>
    </source>
</reference>
<sequence length="72" mass="7212">MEQNVGQTDSVVRIALGAIAGVISLGILGDAVSAPTILSPVLGIVSVMLLVTGLTGRCGLYSVIGVDTCKAR</sequence>
<accession>A0ABD6CQ94</accession>
<keyword evidence="1" id="KW-0472">Membrane</keyword>
<keyword evidence="1" id="KW-1133">Transmembrane helix</keyword>
<evidence type="ECO:0000313" key="4">
    <source>
        <dbReference type="Proteomes" id="UP001597085"/>
    </source>
</evidence>
<evidence type="ECO:0000256" key="1">
    <source>
        <dbReference type="SAM" id="Phobius"/>
    </source>
</evidence>
<name>A0ABD6CQ94_9EURY</name>
<organism evidence="3 4">
    <name type="scientific">Halobellus rarus</name>
    <dbReference type="NCBI Taxonomy" id="1126237"/>
    <lineage>
        <taxon>Archaea</taxon>
        <taxon>Methanobacteriati</taxon>
        <taxon>Methanobacteriota</taxon>
        <taxon>Stenosarchaea group</taxon>
        <taxon>Halobacteria</taxon>
        <taxon>Halobacteriales</taxon>
        <taxon>Haloferacaceae</taxon>
        <taxon>Halobellus</taxon>
    </lineage>
</organism>
<dbReference type="EMBL" id="JBHUDK010000012">
    <property type="protein sequence ID" value="MFD1600069.1"/>
    <property type="molecule type" value="Genomic_DNA"/>
</dbReference>
<dbReference type="RefSeq" id="WP_256421121.1">
    <property type="nucleotide sequence ID" value="NZ_JANHDI010000006.1"/>
</dbReference>
<proteinExistence type="predicted"/>
<comment type="caution">
    <text evidence="3">The sequence shown here is derived from an EMBL/GenBank/DDBJ whole genome shotgun (WGS) entry which is preliminary data.</text>
</comment>
<evidence type="ECO:0000313" key="3">
    <source>
        <dbReference type="EMBL" id="MFD1600069.1"/>
    </source>
</evidence>
<protein>
    <submittedName>
        <fullName evidence="3">DUF2892 domain-containing protein</fullName>
    </submittedName>
</protein>
<dbReference type="AlphaFoldDB" id="A0ABD6CQ94"/>
<evidence type="ECO:0000259" key="2">
    <source>
        <dbReference type="Pfam" id="PF11127"/>
    </source>
</evidence>
<feature type="transmembrane region" description="Helical" evidence="1">
    <location>
        <begin position="41"/>
        <end position="64"/>
    </location>
</feature>
<feature type="transmembrane region" description="Helical" evidence="1">
    <location>
        <begin position="12"/>
        <end position="29"/>
    </location>
</feature>
<dbReference type="InterPro" id="IPR021309">
    <property type="entry name" value="YgaP-like_TM"/>
</dbReference>
<keyword evidence="4" id="KW-1185">Reference proteome</keyword>
<keyword evidence="1" id="KW-0812">Transmembrane</keyword>